<keyword evidence="2" id="KW-0647">Proteasome</keyword>
<dbReference type="Pfam" id="PF16507">
    <property type="entry name" value="HEAT_PSME4_mid"/>
    <property type="match status" value="2"/>
</dbReference>
<reference evidence="2" key="1">
    <citation type="submission" date="2022-08" db="EMBL/GenBank/DDBJ databases">
        <title>Genome sequencing of akame (Lates japonicus).</title>
        <authorList>
            <person name="Hashiguchi Y."/>
            <person name="Takahashi H."/>
        </authorList>
    </citation>
    <scope>NUCLEOTIDE SEQUENCE</scope>
    <source>
        <strain evidence="2">Kochi</strain>
    </source>
</reference>
<dbReference type="EMBL" id="BRZM01000056">
    <property type="protein sequence ID" value="GLD62785.1"/>
    <property type="molecule type" value="Genomic_DNA"/>
</dbReference>
<dbReference type="GO" id="GO:0005634">
    <property type="term" value="C:nucleus"/>
    <property type="evidence" value="ECO:0007669"/>
    <property type="project" value="TreeGrafter"/>
</dbReference>
<name>A0AAD3MYH0_LATJO</name>
<comment type="caution">
    <text evidence="2">The sequence shown here is derived from an EMBL/GenBank/DDBJ whole genome shotgun (WGS) entry which is preliminary data.</text>
</comment>
<keyword evidence="3" id="KW-1185">Reference proteome</keyword>
<dbReference type="Proteomes" id="UP001279410">
    <property type="component" value="Unassembled WGS sequence"/>
</dbReference>
<dbReference type="InterPro" id="IPR032430">
    <property type="entry name" value="Blm10_mid"/>
</dbReference>
<dbReference type="GO" id="GO:0005829">
    <property type="term" value="C:cytosol"/>
    <property type="evidence" value="ECO:0007669"/>
    <property type="project" value="TreeGrafter"/>
</dbReference>
<feature type="domain" description="Proteasome activator Blm10 middle HEAT repeats region" evidence="1">
    <location>
        <begin position="305"/>
        <end position="384"/>
    </location>
</feature>
<organism evidence="2 3">
    <name type="scientific">Lates japonicus</name>
    <name type="common">Japanese lates</name>
    <dbReference type="NCBI Taxonomy" id="270547"/>
    <lineage>
        <taxon>Eukaryota</taxon>
        <taxon>Metazoa</taxon>
        <taxon>Chordata</taxon>
        <taxon>Craniata</taxon>
        <taxon>Vertebrata</taxon>
        <taxon>Euteleostomi</taxon>
        <taxon>Actinopterygii</taxon>
        <taxon>Neopterygii</taxon>
        <taxon>Teleostei</taxon>
        <taxon>Neoteleostei</taxon>
        <taxon>Acanthomorphata</taxon>
        <taxon>Carangaria</taxon>
        <taxon>Carangaria incertae sedis</taxon>
        <taxon>Centropomidae</taxon>
        <taxon>Lates</taxon>
    </lineage>
</organism>
<evidence type="ECO:0000259" key="1">
    <source>
        <dbReference type="Pfam" id="PF16507"/>
    </source>
</evidence>
<feature type="non-terminal residue" evidence="2">
    <location>
        <position position="1"/>
    </location>
</feature>
<evidence type="ECO:0000313" key="3">
    <source>
        <dbReference type="Proteomes" id="UP001279410"/>
    </source>
</evidence>
<gene>
    <name evidence="2" type="ORF">AKAME5_001446400</name>
</gene>
<proteinExistence type="predicted"/>
<dbReference type="PANTHER" id="PTHR32170">
    <property type="entry name" value="PROTEASOME ACTIVATOR COMPLEX SUBUNIT 4"/>
    <property type="match status" value="1"/>
</dbReference>
<accession>A0AAD3MYH0</accession>
<dbReference type="GO" id="GO:1990111">
    <property type="term" value="C:spermatoproteasome complex"/>
    <property type="evidence" value="ECO:0007669"/>
    <property type="project" value="TreeGrafter"/>
</dbReference>
<evidence type="ECO:0000313" key="2">
    <source>
        <dbReference type="EMBL" id="GLD62785.1"/>
    </source>
</evidence>
<dbReference type="InterPro" id="IPR035309">
    <property type="entry name" value="PSME4"/>
</dbReference>
<dbReference type="GO" id="GO:0016504">
    <property type="term" value="F:peptidase activator activity"/>
    <property type="evidence" value="ECO:0007669"/>
    <property type="project" value="InterPro"/>
</dbReference>
<protein>
    <submittedName>
        <fullName evidence="2">Proteasome activator complex subunit 4B-like protein</fullName>
    </submittedName>
</protein>
<dbReference type="PANTHER" id="PTHR32170:SF3">
    <property type="entry name" value="PROTEASOME ACTIVATOR COMPLEX SUBUNIT 4"/>
    <property type="match status" value="1"/>
</dbReference>
<feature type="domain" description="Proteasome activator Blm10 middle HEAT repeats region" evidence="1">
    <location>
        <begin position="385"/>
        <end position="581"/>
    </location>
</feature>
<sequence>MTGTVVDGDMAGFIPQKEIVYNDLLPYSDRLDREATELLAEIKANLSRAVLLRELWPGVAFWSRKLFSFLKLYGRRFCKEDHILFIKLLYELVTLPNLEPHMMQSYARLLIHLLKKKELLSRDDLQLPWRPLYDLYERVIYSKTEHLGLIWFPNSVDHILKALIKSCRLYFPASSTKEMLDEWRPLLCVFDVVMQKAIGNMELFLPTIMPPEEHSQGFHDCLSDVVLQHLVNLFARLANDNIGYVDWTPYIPTIFTRILRSLNLPVGVSQIVAPRYLTNSYDIGHLVLWITALLGGPGNPAQKELTCLFNSIASFYHPSNHGRWQSRLMRLLQRLPASVVRRVHRERHAAPSWITLVPECQRLTDEDLQEFTRSLIGAALLAMFRTYAAMETLTEPHTLTATLSCMIGMARSLVSPNNHYPEGRAHVLPLLMGSLPGVDPNDFSKCMITFQFIATFTTLVPLVDCSSAPSRHSDLSEIEKDLCFASAEFEDFVLQFLDRCFALIDSSTLEQTRDETETDTQTHLESLVELGLSSTVSTILTQCSTEVYKVALQKVYNFATSNIFETCVSGRMVADMCRAAAK</sequence>
<dbReference type="GO" id="GO:0070628">
    <property type="term" value="F:proteasome binding"/>
    <property type="evidence" value="ECO:0007669"/>
    <property type="project" value="InterPro"/>
</dbReference>
<dbReference type="AlphaFoldDB" id="A0AAD3MYH0"/>
<dbReference type="GO" id="GO:0010499">
    <property type="term" value="P:proteasomal ubiquitin-independent protein catabolic process"/>
    <property type="evidence" value="ECO:0007669"/>
    <property type="project" value="TreeGrafter"/>
</dbReference>